<proteinExistence type="predicted"/>
<sequence length="205" mass="21989">MAAGTRERIIDAALRLFGERGVAATPVTAIEAAAGLASGSGSFYRHFKDKNELLLAVIEREMARVKKNLPQLADLPRGDDRSAAPLAAQLMSDLDFLADLRPMMAILMWERGHPSELSTKVRGAMVERGVELGVADLLVQSRTPAVKDDLEAAATVMMYAMVGYFLATDFFGAAAGGVSAERFTTTLARLMVDPADIGHSPPRDV</sequence>
<evidence type="ECO:0000313" key="6">
    <source>
        <dbReference type="EMBL" id="GAA1690701.1"/>
    </source>
</evidence>
<feature type="domain" description="HTH tetR-type" evidence="5">
    <location>
        <begin position="3"/>
        <end position="65"/>
    </location>
</feature>
<gene>
    <name evidence="6" type="ORF">GCM10009765_45240</name>
</gene>
<dbReference type="SUPFAM" id="SSF46689">
    <property type="entry name" value="Homeodomain-like"/>
    <property type="match status" value="1"/>
</dbReference>
<dbReference type="EMBL" id="BAAANY010000018">
    <property type="protein sequence ID" value="GAA1690701.1"/>
    <property type="molecule type" value="Genomic_DNA"/>
</dbReference>
<dbReference type="Pfam" id="PF00440">
    <property type="entry name" value="TetR_N"/>
    <property type="match status" value="1"/>
</dbReference>
<feature type="DNA-binding region" description="H-T-H motif" evidence="4">
    <location>
        <begin position="28"/>
        <end position="47"/>
    </location>
</feature>
<evidence type="ECO:0000256" key="2">
    <source>
        <dbReference type="ARBA" id="ARBA00023125"/>
    </source>
</evidence>
<dbReference type="RefSeq" id="WP_163568006.1">
    <property type="nucleotide sequence ID" value="NZ_BAAANY010000018.1"/>
</dbReference>
<name>A0ABN2HNB3_9ACTN</name>
<evidence type="ECO:0000256" key="4">
    <source>
        <dbReference type="PROSITE-ProRule" id="PRU00335"/>
    </source>
</evidence>
<evidence type="ECO:0000313" key="7">
    <source>
        <dbReference type="Proteomes" id="UP001500618"/>
    </source>
</evidence>
<reference evidence="6 7" key="1">
    <citation type="journal article" date="2019" name="Int. J. Syst. Evol. Microbiol.">
        <title>The Global Catalogue of Microorganisms (GCM) 10K type strain sequencing project: providing services to taxonomists for standard genome sequencing and annotation.</title>
        <authorList>
            <consortium name="The Broad Institute Genomics Platform"/>
            <consortium name="The Broad Institute Genome Sequencing Center for Infectious Disease"/>
            <person name="Wu L."/>
            <person name="Ma J."/>
        </authorList>
    </citation>
    <scope>NUCLEOTIDE SEQUENCE [LARGE SCALE GENOMIC DNA]</scope>
    <source>
        <strain evidence="6 7">JCM 14718</strain>
    </source>
</reference>
<keyword evidence="7" id="KW-1185">Reference proteome</keyword>
<keyword evidence="1" id="KW-0805">Transcription regulation</keyword>
<dbReference type="InterPro" id="IPR050109">
    <property type="entry name" value="HTH-type_TetR-like_transc_reg"/>
</dbReference>
<accession>A0ABN2HNB3</accession>
<dbReference type="InterPro" id="IPR009057">
    <property type="entry name" value="Homeodomain-like_sf"/>
</dbReference>
<dbReference type="PROSITE" id="PS50977">
    <property type="entry name" value="HTH_TETR_2"/>
    <property type="match status" value="1"/>
</dbReference>
<protein>
    <recommendedName>
        <fullName evidence="5">HTH tetR-type domain-containing protein</fullName>
    </recommendedName>
</protein>
<evidence type="ECO:0000256" key="3">
    <source>
        <dbReference type="ARBA" id="ARBA00023163"/>
    </source>
</evidence>
<comment type="caution">
    <text evidence="6">The sequence shown here is derived from an EMBL/GenBank/DDBJ whole genome shotgun (WGS) entry which is preliminary data.</text>
</comment>
<dbReference type="PANTHER" id="PTHR30055">
    <property type="entry name" value="HTH-TYPE TRANSCRIPTIONAL REGULATOR RUTR"/>
    <property type="match status" value="1"/>
</dbReference>
<dbReference type="Proteomes" id="UP001500618">
    <property type="component" value="Unassembled WGS sequence"/>
</dbReference>
<keyword evidence="2 4" id="KW-0238">DNA-binding</keyword>
<dbReference type="Gene3D" id="1.10.357.10">
    <property type="entry name" value="Tetracycline Repressor, domain 2"/>
    <property type="match status" value="1"/>
</dbReference>
<evidence type="ECO:0000256" key="1">
    <source>
        <dbReference type="ARBA" id="ARBA00023015"/>
    </source>
</evidence>
<organism evidence="6 7">
    <name type="scientific">Fodinicola feengrottensis</name>
    <dbReference type="NCBI Taxonomy" id="435914"/>
    <lineage>
        <taxon>Bacteria</taxon>
        <taxon>Bacillati</taxon>
        <taxon>Actinomycetota</taxon>
        <taxon>Actinomycetes</taxon>
        <taxon>Mycobacteriales</taxon>
        <taxon>Fodinicola</taxon>
    </lineage>
</organism>
<dbReference type="InterPro" id="IPR001647">
    <property type="entry name" value="HTH_TetR"/>
</dbReference>
<dbReference type="PANTHER" id="PTHR30055:SF234">
    <property type="entry name" value="HTH-TYPE TRANSCRIPTIONAL REGULATOR BETI"/>
    <property type="match status" value="1"/>
</dbReference>
<keyword evidence="3" id="KW-0804">Transcription</keyword>
<evidence type="ECO:0000259" key="5">
    <source>
        <dbReference type="PROSITE" id="PS50977"/>
    </source>
</evidence>